<gene>
    <name evidence="2" type="ORF">EFY79_13345</name>
</gene>
<dbReference type="Gene3D" id="3.40.50.1010">
    <property type="entry name" value="5'-nuclease"/>
    <property type="match status" value="1"/>
</dbReference>
<comment type="caution">
    <text evidence="2">The sequence shown here is derived from an EMBL/GenBank/DDBJ whole genome shotgun (WGS) entry which is preliminary data.</text>
</comment>
<sequence length="142" mass="16613">MGYKLFLDTNIIIDYVQGRPNELDTIKEIIHLAELSKLELFISETVITTGFYVLQKEKVQALPVFREICKVVNIIPFSKEIIYFPVEKFKDIEDGLLYFLALRGKMNYFITRNVKDFSFQFPSLPVISPTNFIKEIFMNDIS</sequence>
<dbReference type="Pfam" id="PF13470">
    <property type="entry name" value="PIN_3"/>
    <property type="match status" value="1"/>
</dbReference>
<keyword evidence="3" id="KW-1185">Reference proteome</keyword>
<evidence type="ECO:0000259" key="1">
    <source>
        <dbReference type="Pfam" id="PF13470"/>
    </source>
</evidence>
<dbReference type="SUPFAM" id="SSF88723">
    <property type="entry name" value="PIN domain-like"/>
    <property type="match status" value="1"/>
</dbReference>
<dbReference type="InterPro" id="IPR002716">
    <property type="entry name" value="PIN_dom"/>
</dbReference>
<protein>
    <submittedName>
        <fullName evidence="2">PIN domain-containing protein</fullName>
    </submittedName>
</protein>
<reference evidence="2 3" key="1">
    <citation type="submission" date="2018-11" db="EMBL/GenBank/DDBJ databases">
        <title>Draft genome sequence of Ferruginibacter sp. BO-59.</title>
        <authorList>
            <person name="Im W.T."/>
        </authorList>
    </citation>
    <scope>NUCLEOTIDE SEQUENCE [LARGE SCALE GENOMIC DNA]</scope>
    <source>
        <strain evidence="2 3">BO-59</strain>
    </source>
</reference>
<organism evidence="2 3">
    <name type="scientific">Hanamia caeni</name>
    <dbReference type="NCBI Taxonomy" id="2294116"/>
    <lineage>
        <taxon>Bacteria</taxon>
        <taxon>Pseudomonadati</taxon>
        <taxon>Bacteroidota</taxon>
        <taxon>Chitinophagia</taxon>
        <taxon>Chitinophagales</taxon>
        <taxon>Chitinophagaceae</taxon>
        <taxon>Hanamia</taxon>
    </lineage>
</organism>
<dbReference type="EMBL" id="RJJR01000011">
    <property type="protein sequence ID" value="RNI35237.1"/>
    <property type="molecule type" value="Genomic_DNA"/>
</dbReference>
<feature type="domain" description="PIN" evidence="1">
    <location>
        <begin position="5"/>
        <end position="115"/>
    </location>
</feature>
<dbReference type="Proteomes" id="UP000267223">
    <property type="component" value="Unassembled WGS sequence"/>
</dbReference>
<accession>A0A3M9ND58</accession>
<name>A0A3M9ND58_9BACT</name>
<dbReference type="RefSeq" id="WP_123121224.1">
    <property type="nucleotide sequence ID" value="NZ_RJJR01000011.1"/>
</dbReference>
<evidence type="ECO:0000313" key="3">
    <source>
        <dbReference type="Proteomes" id="UP000267223"/>
    </source>
</evidence>
<dbReference type="AlphaFoldDB" id="A0A3M9ND58"/>
<proteinExistence type="predicted"/>
<dbReference type="InterPro" id="IPR029060">
    <property type="entry name" value="PIN-like_dom_sf"/>
</dbReference>
<evidence type="ECO:0000313" key="2">
    <source>
        <dbReference type="EMBL" id="RNI35237.1"/>
    </source>
</evidence>
<dbReference type="OrthoDB" id="1148871at2"/>